<keyword evidence="5" id="KW-0548">Nucleotidyltransferase</keyword>
<gene>
    <name evidence="5" type="primary">GalT</name>
    <name evidence="5" type="ordered locus">PTH_1331</name>
</gene>
<dbReference type="InterPro" id="IPR053177">
    <property type="entry name" value="ADP-glucose_phosphorylase"/>
</dbReference>
<evidence type="ECO:0000256" key="1">
    <source>
        <dbReference type="NCBIfam" id="TIGR00209"/>
    </source>
</evidence>
<feature type="domain" description="DUF4921" evidence="4">
    <location>
        <begin position="133"/>
        <end position="324"/>
    </location>
</feature>
<keyword evidence="3" id="KW-0479">Metal-binding</keyword>
<dbReference type="GO" id="GO:0008270">
    <property type="term" value="F:zinc ion binding"/>
    <property type="evidence" value="ECO:0007669"/>
    <property type="project" value="InterPro"/>
</dbReference>
<dbReference type="Proteomes" id="UP000006556">
    <property type="component" value="Chromosome"/>
</dbReference>
<dbReference type="Gene3D" id="3.30.428.10">
    <property type="entry name" value="HIT-like"/>
    <property type="match status" value="2"/>
</dbReference>
<dbReference type="AlphaFoldDB" id="A5D2M8"/>
<sequence>MSEWRKDPVVDRWVIISTERGKRPFDYKEVEEKRKIQVCPLCEGNEKLTPPEIAAYRTVGTAKDSPGWRVRVVPNKFPAVKTEGEAALRQRGVYACMSGTGVHEVIVESTVHEPGLDTQPVAQVEEVIRMWRDRLLKLRKDKRFKYIHIFKNTGQAAGASLEHVHSQLIAMPMVPAEIRLEIEGMKNYREEKGSCVMCDMIRQETAEKVRVVADGEMFLCFTPFASRFPFETWILPKEHLHDFGAIRAEQLRELASVLRDTLKMITAAVKNMPYNLILHTSPVNQDEERIYHWHIEIIPRLTVMAGFELGTGCYINPTPPEMAAQSLREARESLLPDDMGVRGGEPACLTGR</sequence>
<dbReference type="InterPro" id="IPR032576">
    <property type="entry name" value="DUF4921"/>
</dbReference>
<dbReference type="GO" id="GO:0006012">
    <property type="term" value="P:galactose metabolic process"/>
    <property type="evidence" value="ECO:0007669"/>
    <property type="project" value="UniProtKB-UniRule"/>
</dbReference>
<keyword evidence="3" id="KW-0862">Zinc</keyword>
<dbReference type="InterPro" id="IPR036265">
    <property type="entry name" value="HIT-like_sf"/>
</dbReference>
<evidence type="ECO:0000256" key="2">
    <source>
        <dbReference type="PIRSR" id="PIRSR000808-1"/>
    </source>
</evidence>
<dbReference type="SUPFAM" id="SSF54197">
    <property type="entry name" value="HIT-like"/>
    <property type="match status" value="2"/>
</dbReference>
<dbReference type="GO" id="GO:0008108">
    <property type="term" value="F:UDP-glucose:hexose-1-phosphate uridylyltransferase activity"/>
    <property type="evidence" value="ECO:0007669"/>
    <property type="project" value="UniProtKB-UniRule"/>
</dbReference>
<dbReference type="EC" id="2.7.7.12" evidence="1"/>
<dbReference type="UniPathway" id="UPA00214"/>
<evidence type="ECO:0000256" key="3">
    <source>
        <dbReference type="PIRSR" id="PIRSR000808-3"/>
    </source>
</evidence>
<dbReference type="InterPro" id="IPR001937">
    <property type="entry name" value="GalP_UDPtransf1"/>
</dbReference>
<evidence type="ECO:0000259" key="4">
    <source>
        <dbReference type="Pfam" id="PF16268"/>
    </source>
</evidence>
<dbReference type="HOGENOM" id="CLU_029960_1_0_9"/>
<evidence type="ECO:0000313" key="6">
    <source>
        <dbReference type="Proteomes" id="UP000006556"/>
    </source>
</evidence>
<feature type="binding site" evidence="3">
    <location>
        <position position="163"/>
    </location>
    <ligand>
        <name>Zn(2+)</name>
        <dbReference type="ChEBI" id="CHEBI:29105"/>
    </ligand>
</feature>
<reference evidence="6" key="1">
    <citation type="journal article" date="2008" name="Genome Res.">
        <title>The genome of Pelotomaculum thermopropionicum reveals niche-associated evolution in anaerobic microbiota.</title>
        <authorList>
            <person name="Kosaka T."/>
            <person name="Kato S."/>
            <person name="Shimoyama T."/>
            <person name="Ishii S."/>
            <person name="Abe T."/>
            <person name="Watanabe K."/>
        </authorList>
    </citation>
    <scope>NUCLEOTIDE SEQUENCE [LARGE SCALE GENOMIC DNA]</scope>
    <source>
        <strain evidence="6">DSM 13744 / JCM 10971 / SI</strain>
    </source>
</reference>
<feature type="binding site" evidence="3">
    <location>
        <position position="42"/>
    </location>
    <ligand>
        <name>Zn(2+)</name>
        <dbReference type="ChEBI" id="CHEBI:29105"/>
    </ligand>
</feature>
<dbReference type="STRING" id="370438.PTH_1331"/>
<dbReference type="eggNOG" id="COG1085">
    <property type="taxonomic scope" value="Bacteria"/>
</dbReference>
<evidence type="ECO:0000313" key="5">
    <source>
        <dbReference type="EMBL" id="BAF59512.1"/>
    </source>
</evidence>
<feature type="binding site" evidence="3">
    <location>
        <position position="112"/>
    </location>
    <ligand>
        <name>Zn(2+)</name>
        <dbReference type="ChEBI" id="CHEBI:29105"/>
    </ligand>
</feature>
<feature type="binding site" evidence="3">
    <location>
        <position position="39"/>
    </location>
    <ligand>
        <name>Zn(2+)</name>
        <dbReference type="ChEBI" id="CHEBI:29105"/>
    </ligand>
</feature>
<keyword evidence="6" id="KW-1185">Reference proteome</keyword>
<organism evidence="5 6">
    <name type="scientific">Pelotomaculum thermopropionicum (strain DSM 13744 / JCM 10971 / SI)</name>
    <dbReference type="NCBI Taxonomy" id="370438"/>
    <lineage>
        <taxon>Bacteria</taxon>
        <taxon>Bacillati</taxon>
        <taxon>Bacillota</taxon>
        <taxon>Clostridia</taxon>
        <taxon>Eubacteriales</taxon>
        <taxon>Desulfotomaculaceae</taxon>
        <taxon>Pelotomaculum</taxon>
    </lineage>
</organism>
<dbReference type="KEGG" id="pth:PTH_1331"/>
<comment type="cofactor">
    <cofactor evidence="3">
        <name>Zn(2+)</name>
        <dbReference type="ChEBI" id="CHEBI:29105"/>
    </cofactor>
    <text evidence="3">Binds 1 zinc ion per subunit.</text>
</comment>
<dbReference type="EMBL" id="AP009389">
    <property type="protein sequence ID" value="BAF59512.1"/>
    <property type="molecule type" value="Genomic_DNA"/>
</dbReference>
<proteinExistence type="predicted"/>
<dbReference type="PIRSF" id="PIRSF000808">
    <property type="entry name" value="GalT"/>
    <property type="match status" value="1"/>
</dbReference>
<protein>
    <recommendedName>
        <fullName evidence="1">Galactose-1-phosphate uridylyltransferase</fullName>
        <ecNumber evidence="1">2.7.7.12</ecNumber>
    </recommendedName>
</protein>
<accession>A5D2M8</accession>
<dbReference type="PANTHER" id="PTHR42763:SF2">
    <property type="entry name" value="ADP-GLUCOSE PHOSPHORYLASE"/>
    <property type="match status" value="1"/>
</dbReference>
<keyword evidence="5" id="KW-0808">Transferase</keyword>
<dbReference type="PANTHER" id="PTHR42763">
    <property type="entry name" value="ADP-GLUCOSE PHOSPHORYLASE"/>
    <property type="match status" value="1"/>
</dbReference>
<name>A5D2M8_PELTS</name>
<dbReference type="NCBIfam" id="TIGR00209">
    <property type="entry name" value="galT_1"/>
    <property type="match status" value="1"/>
</dbReference>
<dbReference type="Pfam" id="PF16268">
    <property type="entry name" value="DUF4921"/>
    <property type="match status" value="1"/>
</dbReference>
<feature type="active site" description="Tele-UMP-histidine intermediate" evidence="2">
    <location>
        <position position="165"/>
    </location>
</feature>